<name>A0AA91EFD3_9GAMM</name>
<protein>
    <submittedName>
        <fullName evidence="1">RepA family protein</fullName>
    </submittedName>
</protein>
<dbReference type="AlphaFoldDB" id="A0AA91EFD3"/>
<proteinExistence type="predicted"/>
<sequence>MTCRGSPYSTIIFDIQTDPFNNDNQQNFVSQMPVKPYCSDDLSTGLRIRKKEKALEMLYIQANQPAIQTCLLFDLDDDNCFYKFEDVGLPVPHFITKSPNSGRCHYGYILQNGVCKTQQARLKPLRYAAAIENGMANKLGSDPGYVGLITKNPLNPHWSPYWSGADLYDLDYLADFVDLNAPNPKEKRGQEYGLGRNVNLFDDLRLYAYRHVLEFKDSSSFDSWMREIENQAINLNTLCNPKNLLPFGEVKATARSIGKWTWKNFSRSAFSSVQAHRGRMNGGKKKNNYKKQSNIEEMISFLGGEK</sequence>
<organism evidence="1 2">
    <name type="scientific">Obesumbacterium proteus ATCC 12841</name>
    <dbReference type="NCBI Taxonomy" id="1354268"/>
    <lineage>
        <taxon>Bacteria</taxon>
        <taxon>Pseudomonadati</taxon>
        <taxon>Pseudomonadota</taxon>
        <taxon>Gammaproteobacteria</taxon>
        <taxon>Enterobacterales</taxon>
        <taxon>Hafniaceae</taxon>
        <taxon>Obesumbacterium</taxon>
    </lineage>
</organism>
<dbReference type="Pfam" id="PF03090">
    <property type="entry name" value="Replicase"/>
    <property type="match status" value="1"/>
</dbReference>
<dbReference type="Gene3D" id="1.10.340.50">
    <property type="match status" value="1"/>
</dbReference>
<keyword evidence="2" id="KW-1185">Reference proteome</keyword>
<gene>
    <name evidence="1" type="ORF">M993_04556</name>
</gene>
<evidence type="ECO:0000313" key="2">
    <source>
        <dbReference type="Proteomes" id="UP000078431"/>
    </source>
</evidence>
<accession>A0AA91EFD3</accession>
<dbReference type="InterPro" id="IPR004322">
    <property type="entry name" value="Plasmid_replicase_bac"/>
</dbReference>
<comment type="caution">
    <text evidence="1">The sequence shown here is derived from an EMBL/GenBank/DDBJ whole genome shotgun (WGS) entry which is preliminary data.</text>
</comment>
<reference evidence="1 2" key="1">
    <citation type="submission" date="2016-04" db="EMBL/GenBank/DDBJ databases">
        <title>ATOL: Assembling a taxonomically balanced genome-scale reconstruction of the evolutionary history of the Enterobacteriaceae.</title>
        <authorList>
            <person name="Plunkett G.III."/>
            <person name="Neeno-Eckwall E.C."/>
            <person name="Glasner J.D."/>
            <person name="Perna N.T."/>
        </authorList>
    </citation>
    <scope>NUCLEOTIDE SEQUENCE [LARGE SCALE GENOMIC DNA]</scope>
    <source>
        <strain evidence="1 2">ATCC 12841</strain>
    </source>
</reference>
<dbReference type="EMBL" id="LXEX01000066">
    <property type="protein sequence ID" value="OAT56751.1"/>
    <property type="molecule type" value="Genomic_DNA"/>
</dbReference>
<evidence type="ECO:0000313" key="1">
    <source>
        <dbReference type="EMBL" id="OAT56751.1"/>
    </source>
</evidence>
<dbReference type="Proteomes" id="UP000078431">
    <property type="component" value="Unassembled WGS sequence"/>
</dbReference>